<dbReference type="Gene3D" id="3.40.30.10">
    <property type="entry name" value="Glutaredoxin"/>
    <property type="match status" value="1"/>
</dbReference>
<gene>
    <name evidence="2" type="ORF">BC349_02910</name>
</gene>
<name>A0ABR7M4J7_9BACT</name>
<evidence type="ECO:0000259" key="1">
    <source>
        <dbReference type="PROSITE" id="PS51352"/>
    </source>
</evidence>
<dbReference type="InterPro" id="IPR013766">
    <property type="entry name" value="Thioredoxin_domain"/>
</dbReference>
<reference evidence="2 3" key="1">
    <citation type="submission" date="2016-07" db="EMBL/GenBank/DDBJ databases">
        <title>Genome analysis of Flavihumibacter stibioxidans YS-17.</title>
        <authorList>
            <person name="Shi K."/>
            <person name="Han Y."/>
            <person name="Wang G."/>
        </authorList>
    </citation>
    <scope>NUCLEOTIDE SEQUENCE [LARGE SCALE GENOMIC DNA]</scope>
    <source>
        <strain evidence="2 3">YS-17</strain>
    </source>
</reference>
<comment type="caution">
    <text evidence="2">The sequence shown here is derived from an EMBL/GenBank/DDBJ whole genome shotgun (WGS) entry which is preliminary data.</text>
</comment>
<dbReference type="InterPro" id="IPR000866">
    <property type="entry name" value="AhpC/TSA"/>
</dbReference>
<protein>
    <recommendedName>
        <fullName evidence="1">Thioredoxin domain-containing protein</fullName>
    </recommendedName>
</protein>
<organism evidence="2 3">
    <name type="scientific">Flavihumibacter stibioxidans</name>
    <dbReference type="NCBI Taxonomy" id="1834163"/>
    <lineage>
        <taxon>Bacteria</taxon>
        <taxon>Pseudomonadati</taxon>
        <taxon>Bacteroidota</taxon>
        <taxon>Chitinophagia</taxon>
        <taxon>Chitinophagales</taxon>
        <taxon>Chitinophagaceae</taxon>
        <taxon>Flavihumibacter</taxon>
    </lineage>
</organism>
<keyword evidence="3" id="KW-1185">Reference proteome</keyword>
<dbReference type="InterPro" id="IPR036249">
    <property type="entry name" value="Thioredoxin-like_sf"/>
</dbReference>
<accession>A0ABR7M4J7</accession>
<dbReference type="EMBL" id="MBUA01000001">
    <property type="protein sequence ID" value="MBC6489902.1"/>
    <property type="molecule type" value="Genomic_DNA"/>
</dbReference>
<dbReference type="SUPFAM" id="SSF52833">
    <property type="entry name" value="Thioredoxin-like"/>
    <property type="match status" value="1"/>
</dbReference>
<dbReference type="Pfam" id="PF00578">
    <property type="entry name" value="AhpC-TSA"/>
    <property type="match status" value="1"/>
</dbReference>
<evidence type="ECO:0000313" key="3">
    <source>
        <dbReference type="Proteomes" id="UP000765802"/>
    </source>
</evidence>
<dbReference type="RefSeq" id="WP_187255236.1">
    <property type="nucleotide sequence ID" value="NZ_JBHULF010000006.1"/>
</dbReference>
<dbReference type="Proteomes" id="UP000765802">
    <property type="component" value="Unassembled WGS sequence"/>
</dbReference>
<dbReference type="CDD" id="cd02966">
    <property type="entry name" value="TlpA_like_family"/>
    <property type="match status" value="1"/>
</dbReference>
<proteinExistence type="predicted"/>
<evidence type="ECO:0000313" key="2">
    <source>
        <dbReference type="EMBL" id="MBC6489902.1"/>
    </source>
</evidence>
<sequence>MKQILCFLLYFFLLGTVSGQVVRKISIGELESYINSSPRPLVVNFWATFCKPCIDELPYFLSAAEKQDSVELVLVSLDLPDYYPAKVETFLKTRQFTNATQFWLDETNADTFCPRIDPGWEGAIPVTLWVNNRKSYRKFVNRPMTEAQIRLAFTELIK</sequence>
<dbReference type="PROSITE" id="PS51352">
    <property type="entry name" value="THIOREDOXIN_2"/>
    <property type="match status" value="1"/>
</dbReference>
<feature type="domain" description="Thioredoxin" evidence="1">
    <location>
        <begin position="2"/>
        <end position="158"/>
    </location>
</feature>